<dbReference type="SUPFAM" id="SSF55331">
    <property type="entry name" value="Tautomerase/MIF"/>
    <property type="match status" value="1"/>
</dbReference>
<keyword evidence="1" id="KW-0413">Isomerase</keyword>
<dbReference type="InterPro" id="IPR014347">
    <property type="entry name" value="Tautomerase/MIF_sf"/>
</dbReference>
<sequence length="119" mass="13237">MCEVPKMPHCIVEYSQDLSEQITISEVLAKAFNLLKNSGEFEPAAIKLRAIAYQDVLSGLDDHSFLHLRLHILSGRTTEQKLALTTALVEGLGAELPMVKSISAEVLDIQRESYIKRIS</sequence>
<dbReference type="PANTHER" id="PTHR37950:SF1">
    <property type="entry name" value="4-HYDROXYPHENYLACETATE CATABOLISM PROTEIN"/>
    <property type="match status" value="1"/>
</dbReference>
<evidence type="ECO:0000313" key="1">
    <source>
        <dbReference type="EMBL" id="GAD03754.1"/>
    </source>
</evidence>
<dbReference type="AlphaFoldDB" id="R9PQY0"/>
<organism evidence="1 2">
    <name type="scientific">Agarivorans albus MKT 106</name>
    <dbReference type="NCBI Taxonomy" id="1331007"/>
    <lineage>
        <taxon>Bacteria</taxon>
        <taxon>Pseudomonadati</taxon>
        <taxon>Pseudomonadota</taxon>
        <taxon>Gammaproteobacteria</taxon>
        <taxon>Alteromonadales</taxon>
        <taxon>Alteromonadaceae</taxon>
        <taxon>Agarivorans</taxon>
    </lineage>
</organism>
<accession>R9PQY0</accession>
<dbReference type="Gene3D" id="3.30.429.10">
    <property type="entry name" value="Macrophage Migration Inhibitory Factor"/>
    <property type="match status" value="1"/>
</dbReference>
<dbReference type="PANTHER" id="PTHR37950">
    <property type="entry name" value="4-HYDROXYPHENYLACETATE CATABOLISM PROTEIN"/>
    <property type="match status" value="1"/>
</dbReference>
<name>R9PQY0_AGAAL</name>
<dbReference type="InterPro" id="IPR004220">
    <property type="entry name" value="5-COMe_2-OHmuconate_Isoase"/>
</dbReference>
<gene>
    <name evidence="1" type="ORF">AALB_3834</name>
</gene>
<keyword evidence="2" id="KW-1185">Reference proteome</keyword>
<dbReference type="EMBL" id="BARX01000033">
    <property type="protein sequence ID" value="GAD03754.1"/>
    <property type="molecule type" value="Genomic_DNA"/>
</dbReference>
<evidence type="ECO:0000313" key="2">
    <source>
        <dbReference type="Proteomes" id="UP000014461"/>
    </source>
</evidence>
<dbReference type="GO" id="GO:0008704">
    <property type="term" value="F:5-carboxymethyl-2-hydroxymuconate delta-isomerase activity"/>
    <property type="evidence" value="ECO:0007669"/>
    <property type="project" value="InterPro"/>
</dbReference>
<dbReference type="STRING" id="1331007.AALB_3834"/>
<proteinExistence type="predicted"/>
<protein>
    <submittedName>
        <fullName evidence="1">5-carboxymethyl-2-hydroxymuconate isomerase</fullName>
    </submittedName>
</protein>
<reference evidence="1" key="1">
    <citation type="journal article" date="2013" name="Genome Announc.">
        <title>Draft Genome Sequence of Agarivorans albus Strain MKT 106T, an Agarolytic Marine Bacterium.</title>
        <authorList>
            <person name="Yasuike M."/>
            <person name="Nakamura Y."/>
            <person name="Kai W."/>
            <person name="Fujiwara A."/>
            <person name="Fukui Y."/>
            <person name="Satomi M."/>
            <person name="Sano M."/>
        </authorList>
    </citation>
    <scope>NUCLEOTIDE SEQUENCE [LARGE SCALE GENOMIC DNA]</scope>
</reference>
<dbReference type="Pfam" id="PF02962">
    <property type="entry name" value="CHMI"/>
    <property type="match status" value="1"/>
</dbReference>
<comment type="caution">
    <text evidence="1">The sequence shown here is derived from an EMBL/GenBank/DDBJ whole genome shotgun (WGS) entry which is preliminary data.</text>
</comment>
<dbReference type="Proteomes" id="UP000014461">
    <property type="component" value="Unassembled WGS sequence"/>
</dbReference>